<feature type="disulfide bond" evidence="21">
    <location>
        <begin position="284"/>
        <end position="306"/>
    </location>
</feature>
<keyword evidence="17" id="KW-0511">Multifunctional enzyme</keyword>
<feature type="transmembrane region" description="Helical" evidence="24">
    <location>
        <begin position="12"/>
        <end position="30"/>
    </location>
</feature>
<feature type="region of interest" description="Disordered" evidence="23">
    <location>
        <begin position="918"/>
        <end position="941"/>
    </location>
</feature>
<keyword evidence="14 21" id="KW-1015">Disulfide bond</keyword>
<keyword evidence="10 20" id="KW-0862">Zinc</keyword>
<feature type="disulfide bond" evidence="21">
    <location>
        <begin position="611"/>
        <end position="631"/>
    </location>
</feature>
<dbReference type="CDD" id="cd14958">
    <property type="entry name" value="NHL_PAL_like"/>
    <property type="match status" value="1"/>
</dbReference>
<dbReference type="Gene3D" id="2.120.10.30">
    <property type="entry name" value="TolB, C-terminal domain"/>
    <property type="match status" value="1"/>
</dbReference>
<feature type="binding site" evidence="20">
    <location>
        <position position="233"/>
    </location>
    <ligand>
        <name>Cu(2+)</name>
        <dbReference type="ChEBI" id="CHEBI:29036"/>
        <label>1</label>
        <note>catalytic</note>
    </ligand>
</feature>
<comment type="caution">
    <text evidence="27">The sequence shown here is derived from an EMBL/GenBank/DDBJ whole genome shotgun (WGS) entry which is preliminary data.</text>
</comment>
<dbReference type="Pfam" id="PF03712">
    <property type="entry name" value="Cu2_monoox_C"/>
    <property type="match status" value="1"/>
</dbReference>
<feature type="binding site" evidence="20">
    <location>
        <position position="231"/>
    </location>
    <ligand>
        <name>Cu(2+)</name>
        <dbReference type="ChEBI" id="CHEBI:29036"/>
        <label>1</label>
        <note>catalytic</note>
    </ligand>
</feature>
<dbReference type="Pfam" id="PF01082">
    <property type="entry name" value="Cu2_monooxygen"/>
    <property type="match status" value="1"/>
</dbReference>
<comment type="cofactor">
    <cofactor evidence="20">
        <name>Cu(2+)</name>
        <dbReference type="ChEBI" id="CHEBI:29036"/>
    </cofactor>
    <text evidence="20">Binds 2 Cu(2+) ions per subunit.</text>
</comment>
<dbReference type="GO" id="GO:0016020">
    <property type="term" value="C:membrane"/>
    <property type="evidence" value="ECO:0007669"/>
    <property type="project" value="InterPro"/>
</dbReference>
<evidence type="ECO:0000256" key="10">
    <source>
        <dbReference type="ARBA" id="ARBA00022833"/>
    </source>
</evidence>
<keyword evidence="6" id="KW-0964">Secreted</keyword>
<feature type="repeat" description="NHL" evidence="22">
    <location>
        <begin position="602"/>
        <end position="641"/>
    </location>
</feature>
<dbReference type="PANTHER" id="PTHR10680">
    <property type="entry name" value="PEPTIDYL-GLYCINE ALPHA-AMIDATING MONOOXYGENASE"/>
    <property type="match status" value="1"/>
</dbReference>
<dbReference type="SUPFAM" id="SSF101898">
    <property type="entry name" value="NHL repeat"/>
    <property type="match status" value="1"/>
</dbReference>
<feature type="binding site" evidence="20">
    <location>
        <position position="498"/>
    </location>
    <ligand>
        <name>Ca(2+)</name>
        <dbReference type="ChEBI" id="CHEBI:29108"/>
        <note>structural</note>
    </ligand>
</feature>
<evidence type="ECO:0000256" key="6">
    <source>
        <dbReference type="ARBA" id="ARBA00022525"/>
    </source>
</evidence>
<dbReference type="GO" id="GO:0005507">
    <property type="term" value="F:copper ion binding"/>
    <property type="evidence" value="ECO:0007669"/>
    <property type="project" value="InterPro"/>
</dbReference>
<dbReference type="OrthoDB" id="10018185at2759"/>
<evidence type="ECO:0000256" key="5">
    <source>
        <dbReference type="ARBA" id="ARBA00010676"/>
    </source>
</evidence>
<feature type="binding site" evidence="20">
    <location>
        <position position="92"/>
    </location>
    <ligand>
        <name>Cu(2+)</name>
        <dbReference type="ChEBI" id="CHEBI:29036"/>
        <label>1</label>
        <note>catalytic</note>
    </ligand>
</feature>
<comment type="catalytic activity">
    <reaction evidence="18">
        <text>a [peptide]-C-terminal glycine + 2 L-ascorbate + O2 = a [peptide]-C-terminal (2S)-2-hydroxyglycine + 2 monodehydro-L-ascorbate radical + H2O</text>
        <dbReference type="Rhea" id="RHEA:21452"/>
        <dbReference type="Rhea" id="RHEA-COMP:13486"/>
        <dbReference type="Rhea" id="RHEA-COMP:15321"/>
        <dbReference type="ChEBI" id="CHEBI:15377"/>
        <dbReference type="ChEBI" id="CHEBI:15379"/>
        <dbReference type="ChEBI" id="CHEBI:38290"/>
        <dbReference type="ChEBI" id="CHEBI:59513"/>
        <dbReference type="ChEBI" id="CHEBI:137000"/>
        <dbReference type="ChEBI" id="CHEBI:142768"/>
        <dbReference type="EC" id="1.14.17.3"/>
    </reaction>
</comment>
<feature type="domain" description="Copper type II ascorbate-dependent monooxygenase C-terminal" evidence="26">
    <location>
        <begin position="185"/>
        <end position="330"/>
    </location>
</feature>
<evidence type="ECO:0000259" key="26">
    <source>
        <dbReference type="Pfam" id="PF03712"/>
    </source>
</evidence>
<feature type="binding site" evidence="20">
    <location>
        <position position="561"/>
    </location>
    <ligand>
        <name>Zn(2+)</name>
        <dbReference type="ChEBI" id="CHEBI:29105"/>
        <note>catalytic</note>
    </ligand>
</feature>
<evidence type="ECO:0000256" key="11">
    <source>
        <dbReference type="ARBA" id="ARBA00023002"/>
    </source>
</evidence>
<feature type="disulfide bond" evidence="21">
    <location>
        <begin position="212"/>
        <end position="325"/>
    </location>
</feature>
<evidence type="ECO:0000256" key="19">
    <source>
        <dbReference type="PIRSR" id="PIRSR600720-1"/>
    </source>
</evidence>
<dbReference type="InterPro" id="IPR000323">
    <property type="entry name" value="Cu2_ascorb_mOase_N"/>
</dbReference>
<feature type="binding site" evidence="19">
    <location>
        <position position="689"/>
    </location>
    <ligand>
        <name>a protein</name>
        <dbReference type="ChEBI" id="CHEBI:16541"/>
    </ligand>
    <ligandPart>
        <name>C-terminal Xaa-(2S)-2-hydroxyglycine residue</name>
        <dbReference type="ChEBI" id="CHEBI:142768"/>
    </ligandPart>
</feature>
<evidence type="ECO:0000313" key="28">
    <source>
        <dbReference type="Proteomes" id="UP000770661"/>
    </source>
</evidence>
<keyword evidence="24" id="KW-1133">Transmembrane helix</keyword>
<dbReference type="EMBL" id="JACEEZ010013998">
    <property type="protein sequence ID" value="KAG0719757.1"/>
    <property type="molecule type" value="Genomic_DNA"/>
</dbReference>
<protein>
    <submittedName>
        <fullName evidence="27">Peptidyl-glycine alpha-amidating monooxygenase</fullName>
    </submittedName>
</protein>
<evidence type="ECO:0000256" key="7">
    <source>
        <dbReference type="ARBA" id="ARBA00022723"/>
    </source>
</evidence>
<evidence type="ECO:0000256" key="13">
    <source>
        <dbReference type="ARBA" id="ARBA00023033"/>
    </source>
</evidence>
<proteinExistence type="inferred from homology"/>
<comment type="catalytic activity">
    <reaction evidence="1">
        <text>a [peptide]-C-terminal (2S)-2-hydroxyglycine = a [peptide]-C-terminal amide + glyoxylate</text>
        <dbReference type="Rhea" id="RHEA:20924"/>
        <dbReference type="Rhea" id="RHEA-COMP:13485"/>
        <dbReference type="Rhea" id="RHEA-COMP:15321"/>
        <dbReference type="ChEBI" id="CHEBI:36655"/>
        <dbReference type="ChEBI" id="CHEBI:137001"/>
        <dbReference type="ChEBI" id="CHEBI:142768"/>
        <dbReference type="EC" id="4.3.2.5"/>
    </reaction>
</comment>
<sequence>MCVRGLRGSWGTFLYGLVVAVVVVVVAGQAEEHRHRRGEPAATDTYFRNFTMPGVSPRVDESYLCTALRLNESVEEWVVRFDPLASANRAHHMLLFGCSDVGEDNLRSGFWDCGHHGVCTNSRIMYAWAKNAPTTSLPPDVGFRISGQTGIRFLTLQIHYAKALPEGVEDHSGLQMELTQEKQKYKAGIYLLIAGTTVIPAHTPKTHADMNCLLGDSGEPVDIHLFAYRVHAHALGSVITGYLFDTTKNEYKEIAKGNPQWPQAFYPMNKTYLAKPSDILHARCTWNSTQRARNTFIGSTAADEMCNLYLMYYTDLKTGSEFSACPRETYPMITKNLPPDSDVPLPPNPLLEEHAMGVNKHKEQPFTYTVGDDKTIKVEKKGHSHQYLQGYENPYYDYMDDFRKRSRQPALGLESERISDGGYRDDRYPAKTGGFEYEDATNFPQPQQVLQRWKAPADTPKPALMEVPRKGKQLKLSAFHSVGEWGQQEVKYGQVVAVALDSAGDVVVFHRGERSWDGSTFTGNTLRDKTNPIVTPTLLHLSKDTGHIMHRWGEKFFFMPHGLTLDKEDNVWVTDVGLHQVFKFPAGYGNGQPLLSLGTRFEPGSDDTHFCKPTGVAVMSTGDFFVSDGYCNARIIKYSADGKILREFGKQTRRNIFGLRNSLPAPGTFSIPHALTLADNEGEVCVADRENGRVQCFTTTLGKFARQFKFDAWGNRLFSVSYTPAFGGKIFAVNGPSLLGTQKVMVYEVDFTSGELLGAFSPKNEGLSNPHDIIVSPDGREVYVAEIGPNNLWKFVNDSGVKVYMKVANASKLTPVKVKADPIPEAKAQRSSMFYISNWSSVGVSTVVLGLLTIPLVVLTVLALIIRARRTGRLKVRNMNNGSLGSLLRSHPRKHDKGLNIGSLINKHHGFEKVATEDLDHDAPDSGDSDIEEFSQVASRA</sequence>
<organism evidence="27 28">
    <name type="scientific">Chionoecetes opilio</name>
    <name type="common">Atlantic snow crab</name>
    <name type="synonym">Cancer opilio</name>
    <dbReference type="NCBI Taxonomy" id="41210"/>
    <lineage>
        <taxon>Eukaryota</taxon>
        <taxon>Metazoa</taxon>
        <taxon>Ecdysozoa</taxon>
        <taxon>Arthropoda</taxon>
        <taxon>Crustacea</taxon>
        <taxon>Multicrustacea</taxon>
        <taxon>Malacostraca</taxon>
        <taxon>Eumalacostraca</taxon>
        <taxon>Eucarida</taxon>
        <taxon>Decapoda</taxon>
        <taxon>Pleocyemata</taxon>
        <taxon>Brachyura</taxon>
        <taxon>Eubrachyura</taxon>
        <taxon>Majoidea</taxon>
        <taxon>Majidae</taxon>
        <taxon>Chionoecetes</taxon>
    </lineage>
</organism>
<dbReference type="PANTHER" id="PTHR10680:SF14">
    <property type="entry name" value="PEPTIDYL-GLYCINE ALPHA-AMIDATING MONOOXYGENASE"/>
    <property type="match status" value="1"/>
</dbReference>
<evidence type="ECO:0000256" key="24">
    <source>
        <dbReference type="SAM" id="Phobius"/>
    </source>
</evidence>
<dbReference type="GO" id="GO:0004598">
    <property type="term" value="F:peptidylamidoglycolate lyase activity"/>
    <property type="evidence" value="ECO:0007669"/>
    <property type="project" value="UniProtKB-EC"/>
</dbReference>
<evidence type="ECO:0000256" key="14">
    <source>
        <dbReference type="ARBA" id="ARBA00023157"/>
    </source>
</evidence>
<keyword evidence="12 20" id="KW-0186">Copper</keyword>
<dbReference type="InterPro" id="IPR011042">
    <property type="entry name" value="6-blade_b-propeller_TolB-like"/>
</dbReference>
<feature type="repeat" description="NHL" evidence="22">
    <location>
        <begin position="546"/>
        <end position="587"/>
    </location>
</feature>
<dbReference type="Gene3D" id="2.60.120.310">
    <property type="entry name" value="Copper type II, ascorbate-dependent monooxygenase, N-terminal domain"/>
    <property type="match status" value="1"/>
</dbReference>
<feature type="repeat" description="NHL" evidence="22">
    <location>
        <begin position="664"/>
        <end position="700"/>
    </location>
</feature>
<keyword evidence="7 20" id="KW-0479">Metal-binding</keyword>
<dbReference type="GO" id="GO:0004504">
    <property type="term" value="F:peptidylglycine monooxygenase activity"/>
    <property type="evidence" value="ECO:0007669"/>
    <property type="project" value="UniProtKB-EC"/>
</dbReference>
<evidence type="ECO:0000256" key="8">
    <source>
        <dbReference type="ARBA" id="ARBA00022729"/>
    </source>
</evidence>
<evidence type="ECO:0000256" key="2">
    <source>
        <dbReference type="ARBA" id="ARBA00004613"/>
    </source>
</evidence>
<dbReference type="PRINTS" id="PR00790">
    <property type="entry name" value="PAMONOXGNASE"/>
</dbReference>
<dbReference type="InterPro" id="IPR014784">
    <property type="entry name" value="Cu2_ascorb_mOase-like_C"/>
</dbReference>
<feature type="binding site" evidence="20">
    <location>
        <position position="91"/>
    </location>
    <ligand>
        <name>Cu(2+)</name>
        <dbReference type="ChEBI" id="CHEBI:29036"/>
        <label>1</label>
        <note>catalytic</note>
    </ligand>
</feature>
<keyword evidence="28" id="KW-1185">Reference proteome</keyword>
<feature type="binding site" evidence="20">
    <location>
        <position position="563"/>
    </location>
    <ligand>
        <name>Ca(2+)</name>
        <dbReference type="ChEBI" id="CHEBI:29108"/>
        <note>structural</note>
    </ligand>
</feature>
<feature type="binding site" evidence="19">
    <location>
        <position position="630"/>
    </location>
    <ligand>
        <name>a protein</name>
        <dbReference type="ChEBI" id="CHEBI:16541"/>
    </ligand>
    <ligandPart>
        <name>C-terminal Xaa-(2S)-2-hydroxyglycine residue</name>
        <dbReference type="ChEBI" id="CHEBI:142768"/>
    </ligandPart>
</feature>
<comment type="similarity">
    <text evidence="5">Belongs to the copper type II ascorbate-dependent monooxygenase family.</text>
</comment>
<feature type="binding site" evidence="19">
    <location>
        <position position="511"/>
    </location>
    <ligand>
        <name>a protein</name>
        <dbReference type="ChEBI" id="CHEBI:16541"/>
    </ligand>
    <ligandPart>
        <name>C-terminal Xaa-(2S)-2-hydroxyglycine residue</name>
        <dbReference type="ChEBI" id="CHEBI:142768"/>
    </ligandPart>
</feature>
<keyword evidence="8" id="KW-0732">Signal</keyword>
<keyword evidence="15" id="KW-0325">Glycoprotein</keyword>
<dbReference type="SUPFAM" id="SSF49742">
    <property type="entry name" value="PHM/PNGase F"/>
    <property type="match status" value="2"/>
</dbReference>
<evidence type="ECO:0000256" key="1">
    <source>
        <dbReference type="ARBA" id="ARBA00000686"/>
    </source>
</evidence>
<evidence type="ECO:0000256" key="9">
    <source>
        <dbReference type="ARBA" id="ARBA00022737"/>
    </source>
</evidence>
<feature type="binding site" evidence="20">
    <location>
        <position position="159"/>
    </location>
    <ligand>
        <name>Cu(2+)</name>
        <dbReference type="ChEBI" id="CHEBI:29036"/>
        <label>1</label>
        <note>catalytic</note>
    </ligand>
</feature>
<evidence type="ECO:0000259" key="25">
    <source>
        <dbReference type="Pfam" id="PF01082"/>
    </source>
</evidence>
<dbReference type="Pfam" id="PF01436">
    <property type="entry name" value="NHL"/>
    <property type="match status" value="3"/>
</dbReference>
<evidence type="ECO:0000313" key="27">
    <source>
        <dbReference type="EMBL" id="KAG0719757.1"/>
    </source>
</evidence>
<evidence type="ECO:0000256" key="21">
    <source>
        <dbReference type="PIRSR" id="PIRSR600720-3"/>
    </source>
</evidence>
<comment type="similarity">
    <text evidence="3">In the C-terminal section; belongs to the peptidyl-alpha-hydroxyglycine alpha-amidating lyase family.</text>
</comment>
<keyword evidence="9" id="KW-0677">Repeat</keyword>
<dbReference type="InterPro" id="IPR000720">
    <property type="entry name" value="PHM/PAL"/>
</dbReference>
<dbReference type="InterPro" id="IPR001258">
    <property type="entry name" value="NHL_repeat"/>
</dbReference>
<gene>
    <name evidence="27" type="primary">Pam</name>
    <name evidence="27" type="ORF">GWK47_049856</name>
</gene>
<keyword evidence="11" id="KW-0560">Oxidoreductase</keyword>
<evidence type="ECO:0000256" key="18">
    <source>
        <dbReference type="ARBA" id="ARBA00048431"/>
    </source>
</evidence>
<dbReference type="InterPro" id="IPR020611">
    <property type="entry name" value="Cu2_ascorb_mOase_CS-1"/>
</dbReference>
<keyword evidence="20" id="KW-0106">Calcium</keyword>
<dbReference type="AlphaFoldDB" id="A0A8J4Y3B5"/>
<feature type="domain" description="Copper type II ascorbate-dependent monooxygenase N-terminal" evidence="25">
    <location>
        <begin position="51"/>
        <end position="162"/>
    </location>
</feature>
<evidence type="ECO:0000256" key="22">
    <source>
        <dbReference type="PROSITE-ProRule" id="PRU00504"/>
    </source>
</evidence>
<evidence type="ECO:0000256" key="16">
    <source>
        <dbReference type="ARBA" id="ARBA00023239"/>
    </source>
</evidence>
<keyword evidence="24" id="KW-0472">Membrane</keyword>
<evidence type="ECO:0000256" key="4">
    <source>
        <dbReference type="ARBA" id="ARBA00010263"/>
    </source>
</evidence>
<feature type="disulfide bond" evidence="21">
    <location>
        <begin position="65"/>
        <end position="113"/>
    </location>
</feature>
<dbReference type="InterPro" id="IPR024548">
    <property type="entry name" value="Cu2_monoox_C"/>
</dbReference>
<dbReference type="GO" id="GO:0005576">
    <property type="term" value="C:extracellular region"/>
    <property type="evidence" value="ECO:0007669"/>
    <property type="project" value="UniProtKB-SubCell"/>
</dbReference>
<dbReference type="InterPro" id="IPR008977">
    <property type="entry name" value="PHM/PNGase_F_dom_sf"/>
</dbReference>
<dbReference type="FunFam" id="2.60.120.310:FF:000005">
    <property type="entry name" value="Peptidylglycine alpha-hydroxylating monooxygenase"/>
    <property type="match status" value="1"/>
</dbReference>
<keyword evidence="16" id="KW-0456">Lyase</keyword>
<evidence type="ECO:0000256" key="23">
    <source>
        <dbReference type="SAM" id="MobiDB-lite"/>
    </source>
</evidence>
<evidence type="ECO:0000256" key="12">
    <source>
        <dbReference type="ARBA" id="ARBA00023008"/>
    </source>
</evidence>
<comment type="similarity">
    <text evidence="4">In the N-terminal section; belongs to the copper type II ascorbate-dependent monooxygenase family.</text>
</comment>
<evidence type="ECO:0000256" key="15">
    <source>
        <dbReference type="ARBA" id="ARBA00023180"/>
    </source>
</evidence>
<dbReference type="PROSITE" id="PS51125">
    <property type="entry name" value="NHL"/>
    <property type="match status" value="3"/>
</dbReference>
<name>A0A8J4Y3B5_CHIOP</name>
<feature type="transmembrane region" description="Helical" evidence="24">
    <location>
        <begin position="839"/>
        <end position="866"/>
    </location>
</feature>
<keyword evidence="13 27" id="KW-0503">Monooxygenase</keyword>
<comment type="cofactor">
    <cofactor evidence="20">
        <name>Zn(2+)</name>
        <dbReference type="ChEBI" id="CHEBI:29105"/>
    </cofactor>
    <text evidence="20">Binds one Zn(2+) ion per subunit.</text>
</comment>
<feature type="disulfide bond" evidence="21">
    <location>
        <begin position="98"/>
        <end position="119"/>
    </location>
</feature>
<dbReference type="Gene3D" id="2.60.120.230">
    <property type="match status" value="1"/>
</dbReference>
<reference evidence="27" key="1">
    <citation type="submission" date="2020-07" db="EMBL/GenBank/DDBJ databases">
        <title>The High-quality genome of the commercially important snow crab, Chionoecetes opilio.</title>
        <authorList>
            <person name="Jeong J.-H."/>
            <person name="Ryu S."/>
        </authorList>
    </citation>
    <scope>NUCLEOTIDE SEQUENCE</scope>
    <source>
        <strain evidence="27">MADBK_172401_WGS</strain>
        <tissue evidence="27">Digestive gland</tissue>
    </source>
</reference>
<accession>A0A8J4Y3B5</accession>
<dbReference type="GO" id="GO:0006518">
    <property type="term" value="P:peptide metabolic process"/>
    <property type="evidence" value="ECO:0007669"/>
    <property type="project" value="InterPro"/>
</dbReference>
<feature type="binding site" evidence="20">
    <location>
        <position position="305"/>
    </location>
    <ligand>
        <name>Cu(2+)</name>
        <dbReference type="ChEBI" id="CHEBI:29036"/>
        <label>1</label>
        <note>catalytic</note>
    </ligand>
</feature>
<evidence type="ECO:0000256" key="3">
    <source>
        <dbReference type="ARBA" id="ARBA00006026"/>
    </source>
</evidence>
<keyword evidence="24" id="KW-0812">Transmembrane</keyword>
<dbReference type="Proteomes" id="UP000770661">
    <property type="component" value="Unassembled WGS sequence"/>
</dbReference>
<dbReference type="PROSITE" id="PS00084">
    <property type="entry name" value="CU2_MONOOXYGENASE_1"/>
    <property type="match status" value="1"/>
</dbReference>
<feature type="disulfide bond" evidence="21">
    <location>
        <begin position="685"/>
        <end position="696"/>
    </location>
</feature>
<evidence type="ECO:0000256" key="20">
    <source>
        <dbReference type="PIRSR" id="PIRSR600720-2"/>
    </source>
</evidence>
<feature type="binding site" evidence="20">
    <location>
        <position position="772"/>
    </location>
    <ligand>
        <name>Ca(2+)</name>
        <dbReference type="ChEBI" id="CHEBI:29108"/>
        <note>structural</note>
    </ligand>
</feature>
<evidence type="ECO:0000256" key="17">
    <source>
        <dbReference type="ARBA" id="ARBA00023268"/>
    </source>
</evidence>
<dbReference type="InterPro" id="IPR036939">
    <property type="entry name" value="Cu2_ascorb_mOase_N_sf"/>
</dbReference>
<feature type="binding site" evidence="20">
    <location>
        <position position="771"/>
    </location>
    <ligand>
        <name>Zn(2+)</name>
        <dbReference type="ChEBI" id="CHEBI:29105"/>
        <note>catalytic</note>
    </ligand>
</feature>
<comment type="subcellular location">
    <subcellularLocation>
        <location evidence="2">Secreted</location>
    </subcellularLocation>
</comment>
<feature type="binding site" evidence="20">
    <location>
        <position position="673"/>
    </location>
    <ligand>
        <name>Zn(2+)</name>
        <dbReference type="ChEBI" id="CHEBI:29105"/>
        <note>catalytic</note>
    </ligand>
</feature>